<accession>A0ACC0V5X3</accession>
<comment type="caution">
    <text evidence="1">The sequence shown here is derived from an EMBL/GenBank/DDBJ whole genome shotgun (WGS) entry which is preliminary data.</text>
</comment>
<dbReference type="EMBL" id="CM047942">
    <property type="protein sequence ID" value="KAI9901683.1"/>
    <property type="molecule type" value="Genomic_DNA"/>
</dbReference>
<keyword evidence="2" id="KW-1185">Reference proteome</keyword>
<evidence type="ECO:0000313" key="1">
    <source>
        <dbReference type="EMBL" id="KAI9901683.1"/>
    </source>
</evidence>
<dbReference type="Proteomes" id="UP001163324">
    <property type="component" value="Chromosome 3"/>
</dbReference>
<proteinExistence type="predicted"/>
<reference evidence="1" key="1">
    <citation type="submission" date="2022-10" db="EMBL/GenBank/DDBJ databases">
        <title>Complete Genome of Trichothecium roseum strain YXFP-22015, a Plant Pathogen Isolated from Citrus.</title>
        <authorList>
            <person name="Wang Y."/>
            <person name="Zhu L."/>
        </authorList>
    </citation>
    <scope>NUCLEOTIDE SEQUENCE</scope>
    <source>
        <strain evidence="1">YXFP-22015</strain>
    </source>
</reference>
<evidence type="ECO:0000313" key="2">
    <source>
        <dbReference type="Proteomes" id="UP001163324"/>
    </source>
</evidence>
<gene>
    <name evidence="1" type="ORF">N3K66_003500</name>
</gene>
<sequence>MPRMETPPTPMKDEADPVAVAAADPEAAPSSPASSPPPGLSDDGAAAMPTWRRWVILAVVCWMSLPMTLMSTSIMVATPEIARDLGTAPTAISTINAYVFLAMAASPLLWQPLAVFLGRRTTYLSGAVVLALGSLGCALADGTPALTAMWVLSGTTGPLFLVFGQTILSDIFEPTVRGTAVGFFLGSSVSAQSIAPLIGSVIATFSTWRVIFGVQGVMTVIGFALAFAFVPRARDLAGTAQAPTKPWTVANVRAAVNPLIVLRFFSYPGILLGNVSCGLLAMNQYGILSSVRHIINPRFGFDSPLTGGLFYLAPGLGFLIGSLSGGRISDAVVKRWIVRRGGARLPEDRLKATLPMIFGILPLGTLLYGWSVDHKIGGLGLPISAAFIQGFGLMASFSGLNTYAAESYPEFKQAVIGSKYIAQYLFGAASVASTIRIIDSVGVGWAFSISAFECIFGGVLVSIITFMLVRKPGGTPRTFCS</sequence>
<protein>
    <submittedName>
        <fullName evidence="1">Uncharacterized protein</fullName>
    </submittedName>
</protein>
<name>A0ACC0V5X3_9HYPO</name>
<organism evidence="1 2">
    <name type="scientific">Trichothecium roseum</name>
    <dbReference type="NCBI Taxonomy" id="47278"/>
    <lineage>
        <taxon>Eukaryota</taxon>
        <taxon>Fungi</taxon>
        <taxon>Dikarya</taxon>
        <taxon>Ascomycota</taxon>
        <taxon>Pezizomycotina</taxon>
        <taxon>Sordariomycetes</taxon>
        <taxon>Hypocreomycetidae</taxon>
        <taxon>Hypocreales</taxon>
        <taxon>Hypocreales incertae sedis</taxon>
        <taxon>Trichothecium</taxon>
    </lineage>
</organism>